<dbReference type="EMBL" id="LBYB01000002">
    <property type="protein sequence ID" value="KKR42386.1"/>
    <property type="molecule type" value="Genomic_DNA"/>
</dbReference>
<dbReference type="Proteomes" id="UP000034881">
    <property type="component" value="Unassembled WGS sequence"/>
</dbReference>
<evidence type="ECO:0000256" key="1">
    <source>
        <dbReference type="SAM" id="Phobius"/>
    </source>
</evidence>
<organism evidence="2 3">
    <name type="scientific">Candidatus Daviesbacteria bacterium GW2011_GWC2_40_12</name>
    <dbReference type="NCBI Taxonomy" id="1618431"/>
    <lineage>
        <taxon>Bacteria</taxon>
        <taxon>Candidatus Daviesiibacteriota</taxon>
    </lineage>
</organism>
<dbReference type="AlphaFoldDB" id="A0A0G0QY52"/>
<sequence length="126" mass="14112">MTVRKLTPSEKFFFFLITNTLFFGGVFTLRVFGLATEAILLILAAATSLEVIYIALSVQSAVTKNTQSLRETEEYMKKIGEDEGKAHNAIIYMAHQMRSLQHEVDILRKSPLLKTNGNGQTHKAHA</sequence>
<keyword evidence="1" id="KW-0472">Membrane</keyword>
<accession>A0A0G0QY52</accession>
<reference evidence="2 3" key="1">
    <citation type="journal article" date="2015" name="Nature">
        <title>rRNA introns, odd ribosomes, and small enigmatic genomes across a large radiation of phyla.</title>
        <authorList>
            <person name="Brown C.T."/>
            <person name="Hug L.A."/>
            <person name="Thomas B.C."/>
            <person name="Sharon I."/>
            <person name="Castelle C.J."/>
            <person name="Singh A."/>
            <person name="Wilkins M.J."/>
            <person name="Williams K.H."/>
            <person name="Banfield J.F."/>
        </authorList>
    </citation>
    <scope>NUCLEOTIDE SEQUENCE [LARGE SCALE GENOMIC DNA]</scope>
</reference>
<proteinExistence type="predicted"/>
<evidence type="ECO:0000313" key="3">
    <source>
        <dbReference type="Proteomes" id="UP000034881"/>
    </source>
</evidence>
<feature type="transmembrane region" description="Helical" evidence="1">
    <location>
        <begin position="12"/>
        <end position="32"/>
    </location>
</feature>
<protein>
    <submittedName>
        <fullName evidence="2">Uncharacterized protein</fullName>
    </submittedName>
</protein>
<name>A0A0G0QY52_9BACT</name>
<comment type="caution">
    <text evidence="2">The sequence shown here is derived from an EMBL/GenBank/DDBJ whole genome shotgun (WGS) entry which is preliminary data.</text>
</comment>
<keyword evidence="1" id="KW-1133">Transmembrane helix</keyword>
<evidence type="ECO:0000313" key="2">
    <source>
        <dbReference type="EMBL" id="KKR42386.1"/>
    </source>
</evidence>
<gene>
    <name evidence="2" type="ORF">UT77_C0002G0039</name>
</gene>
<feature type="transmembrane region" description="Helical" evidence="1">
    <location>
        <begin position="38"/>
        <end position="56"/>
    </location>
</feature>
<keyword evidence="1" id="KW-0812">Transmembrane</keyword>